<dbReference type="EMBL" id="CP120682">
    <property type="protein sequence ID" value="WKN36750.1"/>
    <property type="molecule type" value="Genomic_DNA"/>
</dbReference>
<organism evidence="1">
    <name type="scientific">Roseihalotalea indica</name>
    <dbReference type="NCBI Taxonomy" id="2867963"/>
    <lineage>
        <taxon>Bacteria</taxon>
        <taxon>Pseudomonadati</taxon>
        <taxon>Bacteroidota</taxon>
        <taxon>Cytophagia</taxon>
        <taxon>Cytophagales</taxon>
        <taxon>Catalimonadaceae</taxon>
        <taxon>Roseihalotalea</taxon>
    </lineage>
</organism>
<sequence>MKKFYVKNTIDQTDIYRKLVPLPTPKGEFTYESTDIIAKGNQWQMDRHDISYRDLLSMYEDGYYTIEKEEFERAEALLKLRQGLIE</sequence>
<gene>
    <name evidence="1" type="ORF">K4G66_30765</name>
</gene>
<evidence type="ECO:0000313" key="1">
    <source>
        <dbReference type="EMBL" id="WKN36750.1"/>
    </source>
</evidence>
<name>A0AA49GQ88_9BACT</name>
<reference evidence="1" key="1">
    <citation type="journal article" date="2023" name="Comput. Struct. Biotechnol. J.">
        <title>Discovery of a novel marine Bacteroidetes with a rich repertoire of carbohydrate-active enzymes.</title>
        <authorList>
            <person name="Chen B."/>
            <person name="Liu G."/>
            <person name="Chen Q."/>
            <person name="Wang H."/>
            <person name="Liu L."/>
            <person name="Tang K."/>
        </authorList>
    </citation>
    <scope>NUCLEOTIDE SEQUENCE</scope>
    <source>
        <strain evidence="1">TK19036</strain>
    </source>
</reference>
<dbReference type="AlphaFoldDB" id="A0AA49GQ88"/>
<proteinExistence type="predicted"/>
<protein>
    <submittedName>
        <fullName evidence="1">Uncharacterized protein</fullName>
    </submittedName>
</protein>
<accession>A0AA49GQ88</accession>
<reference evidence="1" key="2">
    <citation type="journal article" date="2024" name="Antonie Van Leeuwenhoek">
        <title>Roseihalotalea indica gen. nov., sp. nov., a halophilic Bacteroidetes from mesopelagic Southwest Indian Ocean with higher carbohydrate metabolic potential.</title>
        <authorList>
            <person name="Chen B."/>
            <person name="Zhang M."/>
            <person name="Lin D."/>
            <person name="Ye J."/>
            <person name="Tang K."/>
        </authorList>
    </citation>
    <scope>NUCLEOTIDE SEQUENCE</scope>
    <source>
        <strain evidence="1">TK19036</strain>
    </source>
</reference>